<dbReference type="PANTHER" id="PTHR23420:SF0">
    <property type="entry name" value="ADENOSYLHOMOCYSTEINASE"/>
    <property type="match status" value="1"/>
</dbReference>
<feature type="binding site" evidence="5 6">
    <location>
        <position position="182"/>
    </location>
    <ligand>
        <name>substrate</name>
    </ligand>
</feature>
<feature type="domain" description="S-adenosyl-L-homocysteine hydrolase NAD binding" evidence="9">
    <location>
        <begin position="183"/>
        <end position="344"/>
    </location>
</feature>
<dbReference type="PANTHER" id="PTHR23420">
    <property type="entry name" value="ADENOSYLHOMOCYSTEINASE"/>
    <property type="match status" value="1"/>
</dbReference>
<dbReference type="Proteomes" id="UP000240569">
    <property type="component" value="Unassembled WGS sequence"/>
</dbReference>
<feature type="binding site" evidence="5 6">
    <location>
        <position position="52"/>
    </location>
    <ligand>
        <name>substrate</name>
    </ligand>
</feature>
<evidence type="ECO:0000259" key="9">
    <source>
        <dbReference type="SMART" id="SM00997"/>
    </source>
</evidence>
<keyword evidence="5" id="KW-0963">Cytoplasm</keyword>
<dbReference type="GO" id="GO:0004013">
    <property type="term" value="F:adenosylhomocysteinase activity"/>
    <property type="evidence" value="ECO:0007669"/>
    <property type="project" value="UniProtKB-UniRule"/>
</dbReference>
<comment type="cofactor">
    <cofactor evidence="5 7">
        <name>NAD(+)</name>
        <dbReference type="ChEBI" id="CHEBI:57540"/>
    </cofactor>
    <text evidence="5 7">Binds 1 NAD(+) per subunit.</text>
</comment>
<comment type="pathway">
    <text evidence="5">Amino-acid biosynthesis; L-homocysteine biosynthesis; L-homocysteine from S-adenosyl-L-homocysteine: step 1/1.</text>
</comment>
<dbReference type="GO" id="GO:0006730">
    <property type="term" value="P:one-carbon metabolic process"/>
    <property type="evidence" value="ECO:0007669"/>
    <property type="project" value="UniProtKB-UniRule"/>
</dbReference>
<protein>
    <recommendedName>
        <fullName evidence="5">Adenosylhomocysteinase</fullName>
        <ecNumber evidence="5">3.13.2.1</ecNumber>
    </recommendedName>
    <alternativeName>
        <fullName evidence="5">S-adenosyl-L-homocysteine hydrolase</fullName>
        <shortName evidence="5">AdoHcyase</shortName>
    </alternativeName>
</protein>
<feature type="binding site" evidence="5 7">
    <location>
        <begin position="291"/>
        <end position="293"/>
    </location>
    <ligand>
        <name>NAD(+)</name>
        <dbReference type="ChEBI" id="CHEBI:57540"/>
    </ligand>
</feature>
<sequence>MGKVKDSSLKEQGRVKIEWAQSRMPVLMMLREKYSKTKPLSGFRVAACLHVTKETAVLVESLSVAGARVALCASNPLSTQDDVAAALNASEIDVYAWRGETEEEYYWCIDRVLDTKPNITMDDGADLVTTLHTKRADLLEGVIGGTEETTTGVLRLRAMEKQGRLRYPIIAVNDAETKWDFDNVYGTGQSAIDGVIRATNILFAGKNVVIAGFGHCGRGIAMRARGLGANVIVTEVDPIKALRARLEGYEVMTMDEASKMGDVFITATGCKNVITREHFVKMKDGAILANAGHFNVEIAVDELKRLAVRERVVRENNTEYTLNGGKRLYLLAEGRLVNLGAAEGHPSEVMDMSFANQFLSVLRLVNERGKLKAGVYSVPREQDEEVARLKLESMGIKIDTLNEEQRRYLSEWREGT</sequence>
<dbReference type="Pfam" id="PF05221">
    <property type="entry name" value="AdoHcyase"/>
    <property type="match status" value="2"/>
</dbReference>
<dbReference type="SUPFAM" id="SSF51735">
    <property type="entry name" value="NAD(P)-binding Rossmann-fold domains"/>
    <property type="match status" value="1"/>
</dbReference>
<dbReference type="EC" id="3.13.2.1" evidence="5"/>
<dbReference type="InterPro" id="IPR000043">
    <property type="entry name" value="Adenosylhomocysteinase-like"/>
</dbReference>
<reference evidence="10 11" key="1">
    <citation type="submission" date="2017-04" db="EMBL/GenBank/DDBJ databases">
        <title>Novel microbial lineages endemic to geothermal iron-oxide mats fill important gaps in the evolutionary history of Archaea.</title>
        <authorList>
            <person name="Jay Z.J."/>
            <person name="Beam J.P."/>
            <person name="Dlakic M."/>
            <person name="Rusch D.B."/>
            <person name="Kozubal M.A."/>
            <person name="Inskeep W.P."/>
        </authorList>
    </citation>
    <scope>NUCLEOTIDE SEQUENCE [LARGE SCALE GENOMIC DNA]</scope>
    <source>
        <strain evidence="10">BE_D</strain>
    </source>
</reference>
<dbReference type="InterPro" id="IPR020082">
    <property type="entry name" value="S-Ado-L-homoCys_hydrolase_CS"/>
</dbReference>
<evidence type="ECO:0000256" key="1">
    <source>
        <dbReference type="ARBA" id="ARBA00007122"/>
    </source>
</evidence>
<dbReference type="SMART" id="SM00996">
    <property type="entry name" value="AdoHcyase"/>
    <property type="match status" value="1"/>
</dbReference>
<dbReference type="Gene3D" id="3.40.50.1480">
    <property type="entry name" value="Adenosylhomocysteinase-like"/>
    <property type="match status" value="1"/>
</dbReference>
<dbReference type="GO" id="GO:0033353">
    <property type="term" value="P:S-adenosylmethionine cycle"/>
    <property type="evidence" value="ECO:0007669"/>
    <property type="project" value="TreeGrafter"/>
</dbReference>
<dbReference type="PIRSF" id="PIRSF001109">
    <property type="entry name" value="Ad_hcy_hydrolase"/>
    <property type="match status" value="1"/>
</dbReference>
<evidence type="ECO:0000256" key="7">
    <source>
        <dbReference type="PIRSR" id="PIRSR001109-2"/>
    </source>
</evidence>
<evidence type="ECO:0000256" key="2">
    <source>
        <dbReference type="ARBA" id="ARBA00022563"/>
    </source>
</evidence>
<dbReference type="GO" id="GO:0005829">
    <property type="term" value="C:cytosol"/>
    <property type="evidence" value="ECO:0007669"/>
    <property type="project" value="TreeGrafter"/>
</dbReference>
<feature type="binding site" evidence="5 6">
    <location>
        <position position="178"/>
    </location>
    <ligand>
        <name>substrate</name>
    </ligand>
</feature>
<dbReference type="NCBIfam" id="TIGR00936">
    <property type="entry name" value="ahcY"/>
    <property type="match status" value="1"/>
</dbReference>
<dbReference type="AlphaFoldDB" id="A0A2R6AGB5"/>
<feature type="binding site" evidence="5 7">
    <location>
        <position position="338"/>
    </location>
    <ligand>
        <name>NAD(+)</name>
        <dbReference type="ChEBI" id="CHEBI:57540"/>
    </ligand>
</feature>
<feature type="binding site" evidence="5 6">
    <location>
        <position position="148"/>
    </location>
    <ligand>
        <name>substrate</name>
    </ligand>
</feature>
<accession>A0A2R6AGB5</accession>
<feature type="binding site" evidence="5">
    <location>
        <position position="183"/>
    </location>
    <ligand>
        <name>NAD(+)</name>
        <dbReference type="ChEBI" id="CHEBI:57540"/>
    </ligand>
</feature>
<comment type="function">
    <text evidence="5">May play a key role in the regulation of the intracellular concentration of adenosylhomocysteine.</text>
</comment>
<evidence type="ECO:0000256" key="4">
    <source>
        <dbReference type="ARBA" id="ARBA00023027"/>
    </source>
</evidence>
<dbReference type="UniPathway" id="UPA00314">
    <property type="reaction ID" value="UER00076"/>
</dbReference>
<comment type="similarity">
    <text evidence="1 5 8">Belongs to the adenosylhomocysteinase family.</text>
</comment>
<evidence type="ECO:0000256" key="5">
    <source>
        <dbReference type="HAMAP-Rule" id="MF_00563"/>
    </source>
</evidence>
<dbReference type="SUPFAM" id="SSF52283">
    <property type="entry name" value="Formate/glycerate dehydrogenase catalytic domain-like"/>
    <property type="match status" value="1"/>
</dbReference>
<dbReference type="NCBIfam" id="NF004005">
    <property type="entry name" value="PRK05476.2-3"/>
    <property type="match status" value="1"/>
</dbReference>
<evidence type="ECO:0000256" key="8">
    <source>
        <dbReference type="RuleBase" id="RU004166"/>
    </source>
</evidence>
<dbReference type="GO" id="GO:0071269">
    <property type="term" value="P:L-homocysteine biosynthetic process"/>
    <property type="evidence" value="ECO:0007669"/>
    <property type="project" value="UniProtKB-UniRule"/>
</dbReference>
<comment type="subcellular location">
    <subcellularLocation>
        <location evidence="5">Cytoplasm</location>
    </subcellularLocation>
</comment>
<feature type="binding site" evidence="5 7">
    <location>
        <begin position="149"/>
        <end position="151"/>
    </location>
    <ligand>
        <name>NAD(+)</name>
        <dbReference type="ChEBI" id="CHEBI:57540"/>
    </ligand>
</feature>
<evidence type="ECO:0000313" key="11">
    <source>
        <dbReference type="Proteomes" id="UP000240569"/>
    </source>
</evidence>
<dbReference type="SMART" id="SM00997">
    <property type="entry name" value="AdoHcyase_NAD"/>
    <property type="match status" value="1"/>
</dbReference>
<keyword evidence="3 5" id="KW-0378">Hydrolase</keyword>
<organism evidence="10 11">
    <name type="scientific">Candidatus Marsarchaeota G1 archaeon BE_D</name>
    <dbReference type="NCBI Taxonomy" id="1978156"/>
    <lineage>
        <taxon>Archaea</taxon>
        <taxon>Candidatus Marsarchaeota</taxon>
        <taxon>Candidatus Marsarchaeota group 1</taxon>
    </lineage>
</organism>
<dbReference type="InterPro" id="IPR015878">
    <property type="entry name" value="Ado_hCys_hydrolase_NAD-bd"/>
</dbReference>
<gene>
    <name evidence="5" type="primary">ahcY</name>
    <name evidence="10" type="ORF">B9Q02_06480</name>
</gene>
<dbReference type="EMBL" id="NEXD01000032">
    <property type="protein sequence ID" value="PSN85432.1"/>
    <property type="molecule type" value="Genomic_DNA"/>
</dbReference>
<proteinExistence type="inferred from homology"/>
<evidence type="ECO:0000313" key="10">
    <source>
        <dbReference type="EMBL" id="PSN85432.1"/>
    </source>
</evidence>
<feature type="binding site" evidence="5">
    <location>
        <begin position="212"/>
        <end position="217"/>
    </location>
    <ligand>
        <name>NAD(+)</name>
        <dbReference type="ChEBI" id="CHEBI:57540"/>
    </ligand>
</feature>
<keyword evidence="2 5" id="KW-0554">One-carbon metabolism</keyword>
<feature type="binding site" evidence="7">
    <location>
        <position position="345"/>
    </location>
    <ligand>
        <name>NAD(+)</name>
        <dbReference type="ChEBI" id="CHEBI:57540"/>
    </ligand>
</feature>
<feature type="binding site" evidence="5 6">
    <location>
        <position position="123"/>
    </location>
    <ligand>
        <name>substrate</name>
    </ligand>
</feature>
<dbReference type="HAMAP" id="MF_00563">
    <property type="entry name" value="AdoHcyase"/>
    <property type="match status" value="1"/>
</dbReference>
<dbReference type="FunFam" id="3.40.50.720:FF:000004">
    <property type="entry name" value="Adenosylhomocysteinase"/>
    <property type="match status" value="1"/>
</dbReference>
<dbReference type="Gene3D" id="3.40.50.720">
    <property type="entry name" value="NAD(P)-binding Rossmann-like Domain"/>
    <property type="match status" value="1"/>
</dbReference>
<name>A0A2R6AGB5_9ARCH</name>
<comment type="catalytic activity">
    <reaction evidence="5">
        <text>S-adenosyl-L-homocysteine + H2O = L-homocysteine + adenosine</text>
        <dbReference type="Rhea" id="RHEA:21708"/>
        <dbReference type="ChEBI" id="CHEBI:15377"/>
        <dbReference type="ChEBI" id="CHEBI:16335"/>
        <dbReference type="ChEBI" id="CHEBI:57856"/>
        <dbReference type="ChEBI" id="CHEBI:58199"/>
        <dbReference type="EC" id="3.13.2.1"/>
    </reaction>
</comment>
<dbReference type="InterPro" id="IPR042172">
    <property type="entry name" value="Adenosylhomocyst_ase-like_sf"/>
</dbReference>
<dbReference type="Pfam" id="PF00670">
    <property type="entry name" value="AdoHcyase_NAD"/>
    <property type="match status" value="1"/>
</dbReference>
<comment type="caution">
    <text evidence="10">The sequence shown here is derived from an EMBL/GenBank/DDBJ whole genome shotgun (WGS) entry which is preliminary data.</text>
</comment>
<dbReference type="InterPro" id="IPR036291">
    <property type="entry name" value="NAD(P)-bd_dom_sf"/>
</dbReference>
<comment type="caution">
    <text evidence="5">Lacks conserved residue(s) required for the propagation of feature annotation.</text>
</comment>
<evidence type="ECO:0000256" key="6">
    <source>
        <dbReference type="PIRSR" id="PIRSR001109-1"/>
    </source>
</evidence>
<dbReference type="CDD" id="cd00401">
    <property type="entry name" value="SAHH"/>
    <property type="match status" value="1"/>
</dbReference>
<evidence type="ECO:0000256" key="3">
    <source>
        <dbReference type="ARBA" id="ARBA00022801"/>
    </source>
</evidence>
<feature type="binding site" evidence="7">
    <location>
        <begin position="214"/>
        <end position="219"/>
    </location>
    <ligand>
        <name>NAD(+)</name>
        <dbReference type="ChEBI" id="CHEBI:57540"/>
    </ligand>
</feature>
<feature type="binding site" evidence="5 7">
    <location>
        <position position="235"/>
    </location>
    <ligand>
        <name>NAD(+)</name>
        <dbReference type="ChEBI" id="CHEBI:57540"/>
    </ligand>
</feature>
<dbReference type="PROSITE" id="PS00738">
    <property type="entry name" value="ADOHCYASE_1"/>
    <property type="match status" value="1"/>
</dbReference>
<keyword evidence="4 5" id="KW-0520">NAD</keyword>
<dbReference type="PROSITE" id="PS00739">
    <property type="entry name" value="ADOHCYASE_2"/>
    <property type="match status" value="1"/>
</dbReference>